<accession>A0A917B180</accession>
<protein>
    <recommendedName>
        <fullName evidence="3">Phosphotyrosine protein phosphatase I domain-containing protein</fullName>
    </recommendedName>
</protein>
<comment type="caution">
    <text evidence="1">The sequence shown here is derived from an EMBL/GenBank/DDBJ whole genome shotgun (WGS) entry which is preliminary data.</text>
</comment>
<evidence type="ECO:0000313" key="2">
    <source>
        <dbReference type="Proteomes" id="UP000598775"/>
    </source>
</evidence>
<dbReference type="Proteomes" id="UP000598775">
    <property type="component" value="Unassembled WGS sequence"/>
</dbReference>
<organism evidence="1 2">
    <name type="scientific">Subtercola lobariae</name>
    <dbReference type="NCBI Taxonomy" id="1588641"/>
    <lineage>
        <taxon>Bacteria</taxon>
        <taxon>Bacillati</taxon>
        <taxon>Actinomycetota</taxon>
        <taxon>Actinomycetes</taxon>
        <taxon>Micrococcales</taxon>
        <taxon>Microbacteriaceae</taxon>
        <taxon>Subtercola</taxon>
    </lineage>
</organism>
<reference evidence="1 2" key="1">
    <citation type="journal article" date="2014" name="Int. J. Syst. Evol. Microbiol.">
        <title>Complete genome sequence of Corynebacterium casei LMG S-19264T (=DSM 44701T), isolated from a smear-ripened cheese.</title>
        <authorList>
            <consortium name="US DOE Joint Genome Institute (JGI-PGF)"/>
            <person name="Walter F."/>
            <person name="Albersmeier A."/>
            <person name="Kalinowski J."/>
            <person name="Ruckert C."/>
        </authorList>
    </citation>
    <scope>NUCLEOTIDE SEQUENCE [LARGE SCALE GENOMIC DNA]</scope>
    <source>
        <strain evidence="1 2">CGMCC 1.12976</strain>
    </source>
</reference>
<dbReference type="EMBL" id="BMGP01000001">
    <property type="protein sequence ID" value="GGF12754.1"/>
    <property type="molecule type" value="Genomic_DNA"/>
</dbReference>
<sequence length="139" mass="15542">MDATAAREGLRLGAQTSGVKSRVLDRPISMKANVLLTMTREQQIDLVKRYPVLLRRTFTVREFARILSFGPKIEAESETIARRSILTVEKASTIRSSFAVQAIDDDIPDPYCKGDAMHRHVADMIEIAVSTMVSEMFAI</sequence>
<name>A0A917B180_9MICO</name>
<evidence type="ECO:0000313" key="1">
    <source>
        <dbReference type="EMBL" id="GGF12754.1"/>
    </source>
</evidence>
<keyword evidence="2" id="KW-1185">Reference proteome</keyword>
<dbReference type="InterPro" id="IPR036196">
    <property type="entry name" value="Ptyr_pPase_sf"/>
</dbReference>
<evidence type="ECO:0008006" key="3">
    <source>
        <dbReference type="Google" id="ProtNLM"/>
    </source>
</evidence>
<dbReference type="Gene3D" id="3.40.50.2300">
    <property type="match status" value="1"/>
</dbReference>
<proteinExistence type="predicted"/>
<gene>
    <name evidence="1" type="ORF">GCM10011399_03340</name>
</gene>
<dbReference type="SUPFAM" id="SSF52788">
    <property type="entry name" value="Phosphotyrosine protein phosphatases I"/>
    <property type="match status" value="1"/>
</dbReference>
<dbReference type="AlphaFoldDB" id="A0A917B180"/>